<proteinExistence type="predicted"/>
<comment type="caution">
    <text evidence="1">The sequence shown here is derived from an EMBL/GenBank/DDBJ whole genome shotgun (WGS) entry which is preliminary data.</text>
</comment>
<accession>A0A8J3ZL32</accession>
<dbReference type="InterPro" id="IPR011990">
    <property type="entry name" value="TPR-like_helical_dom_sf"/>
</dbReference>
<evidence type="ECO:0008006" key="3">
    <source>
        <dbReference type="Google" id="ProtNLM"/>
    </source>
</evidence>
<dbReference type="AlphaFoldDB" id="A0A8J3ZL32"/>
<evidence type="ECO:0000313" key="2">
    <source>
        <dbReference type="Proteomes" id="UP000612585"/>
    </source>
</evidence>
<gene>
    <name evidence="1" type="ORF">Vau01_109740</name>
</gene>
<organism evidence="1 2">
    <name type="scientific">Virgisporangium aurantiacum</name>
    <dbReference type="NCBI Taxonomy" id="175570"/>
    <lineage>
        <taxon>Bacteria</taxon>
        <taxon>Bacillati</taxon>
        <taxon>Actinomycetota</taxon>
        <taxon>Actinomycetes</taxon>
        <taxon>Micromonosporales</taxon>
        <taxon>Micromonosporaceae</taxon>
        <taxon>Virgisporangium</taxon>
    </lineage>
</organism>
<keyword evidence="2" id="KW-1185">Reference proteome</keyword>
<dbReference type="EMBL" id="BOPG01000095">
    <property type="protein sequence ID" value="GIJ63458.1"/>
    <property type="molecule type" value="Genomic_DNA"/>
</dbReference>
<dbReference type="Gene3D" id="1.25.40.10">
    <property type="entry name" value="Tetratricopeptide repeat domain"/>
    <property type="match status" value="1"/>
</dbReference>
<reference evidence="1" key="1">
    <citation type="submission" date="2021-01" db="EMBL/GenBank/DDBJ databases">
        <title>Whole genome shotgun sequence of Virgisporangium aurantiacum NBRC 16421.</title>
        <authorList>
            <person name="Komaki H."/>
            <person name="Tamura T."/>
        </authorList>
    </citation>
    <scope>NUCLEOTIDE SEQUENCE</scope>
    <source>
        <strain evidence="1">NBRC 16421</strain>
    </source>
</reference>
<dbReference type="SUPFAM" id="SSF48452">
    <property type="entry name" value="TPR-like"/>
    <property type="match status" value="2"/>
</dbReference>
<name>A0A8J3ZL32_9ACTN</name>
<protein>
    <recommendedName>
        <fullName evidence="3">Tetratricopeptide repeat-containing protein</fullName>
    </recommendedName>
</protein>
<sequence length="980" mass="104550">MASLQGRYREAERLADEARDHAHAAGSPDAEVVYLAQVIVWAWARGGETAERFLDACRATPEGRNNSAMSTISCLYAGRFEEARLSARSTRSLLDHIPGPPRLYAFKLLAEAAFVLDERDLAADLYERLLPYAGRCAIGGGGATAYGAVSQSLGLCAMTGGDLDTAVRWLRSAVDRNRSFGAGPYVAASQADLADALLRRGDDPAEAADLLADAAATAERLGMDRLGARVEALRATVPSDADADDRTLARAVAVLGAQADRGLLAAACDLPAERFLAALARAPQPATDVTPDEGRADRLRAAEAIERLGMHRRHRNELARLRLAALPLGDPATAVRATLDAARAALHRFDPVTAADLCTAALDRVAPYGATARVWRAELLTVLGTAQAATGDRSTATQTLTEAADLADLTGARAVAIEATLAMPLDARYEPGSCGPVETRLRGLLDAAPAPYRVRIMARLGADALASRPGATSEREELVDRAVDEARSLDDGRILVEVLCAWHRTVLGPARIDERLARGAETVELARRHDMPANELEARLNLFTTLLTAGRIDQAEAELHRYEDLATRIGEPLFLMYARSRRATLATLRGRFADAERLAREAYEAGRSVTPDAKLLYELQSFARALARGETDHDACASSVQRTATAYPLVVALIMERDGRPDEAREQLRTSMNILDMALAGFELYTLSVVADLASRLGDADCAAEVARRLSPYAHHVAVAGTGSVCTGSTARSLGRCAATTGDLDTAATLLRDGIAADRRLGALPFVAFGAHELAAVLFRRNGPGDAAEAATVRAEAASIASTLGMTLPDNALSQAPDRVALNRHGDSWALTYEGRTSVLRASKGVAQLAVLIANPGRDIAAIELAGGVDSNDRMQVIDETAKLNYRKRMSALQTEMEHGDAATVAKASREYDAIVRTVKRATGLGGRTRLASSEAERARINVTRTLRQAIDQILAIDEAAGLHLHAGIRTGTRCRYESG</sequence>
<dbReference type="Proteomes" id="UP000612585">
    <property type="component" value="Unassembled WGS sequence"/>
</dbReference>
<evidence type="ECO:0000313" key="1">
    <source>
        <dbReference type="EMBL" id="GIJ63458.1"/>
    </source>
</evidence>